<evidence type="ECO:0000259" key="1">
    <source>
        <dbReference type="PROSITE" id="PS51819"/>
    </source>
</evidence>
<feature type="domain" description="VOC" evidence="1">
    <location>
        <begin position="55"/>
        <end position="179"/>
    </location>
</feature>
<dbReference type="SUPFAM" id="SSF54593">
    <property type="entry name" value="Glyoxalase/Bleomycin resistance protein/Dihydroxybiphenyl dioxygenase"/>
    <property type="match status" value="1"/>
</dbReference>
<dbReference type="Gene3D" id="3.30.720.110">
    <property type="match status" value="1"/>
</dbReference>
<dbReference type="EMBL" id="BAAANF010000008">
    <property type="protein sequence ID" value="GAA1679042.1"/>
    <property type="molecule type" value="Genomic_DNA"/>
</dbReference>
<dbReference type="PANTHER" id="PTHR34109:SF1">
    <property type="entry name" value="VOC DOMAIN-CONTAINING PROTEIN"/>
    <property type="match status" value="1"/>
</dbReference>
<sequence>MPGLLPRVQDALLALRRDAQWLSLSYKTGPGAGGLTKSMTTDTDKNSVVKPIPDGYHSLTPYLAVPDGPKAIAFYQEVFGAEVISRQDMPDGRVGQAELLFGNSMLQLSDQMPQIGLQAPNGEWVHSSLVHYVPDVDATYAKAVAAGAKPVEEVQTFMTGDRYGTVIDPFGHRWAILTKVEDVSREEADRRVQEWLDSQPEELA</sequence>
<dbReference type="Proteomes" id="UP001500280">
    <property type="component" value="Unassembled WGS sequence"/>
</dbReference>
<protein>
    <recommendedName>
        <fullName evidence="1">VOC domain-containing protein</fullName>
    </recommendedName>
</protein>
<name>A0ABN2GYK3_9ACTN</name>
<gene>
    <name evidence="2" type="ORF">GCM10009745_23490</name>
</gene>
<keyword evidence="3" id="KW-1185">Reference proteome</keyword>
<dbReference type="Pfam" id="PF00903">
    <property type="entry name" value="Glyoxalase"/>
    <property type="match status" value="1"/>
</dbReference>
<dbReference type="PROSITE" id="PS51819">
    <property type="entry name" value="VOC"/>
    <property type="match status" value="1"/>
</dbReference>
<dbReference type="CDD" id="cd07246">
    <property type="entry name" value="VOC_like"/>
    <property type="match status" value="1"/>
</dbReference>
<dbReference type="InterPro" id="IPR004360">
    <property type="entry name" value="Glyas_Fos-R_dOase_dom"/>
</dbReference>
<evidence type="ECO:0000313" key="2">
    <source>
        <dbReference type="EMBL" id="GAA1679042.1"/>
    </source>
</evidence>
<dbReference type="InterPro" id="IPR029068">
    <property type="entry name" value="Glyas_Bleomycin-R_OHBP_Dase"/>
</dbReference>
<reference evidence="2 3" key="1">
    <citation type="journal article" date="2019" name="Int. J. Syst. Evol. Microbiol.">
        <title>The Global Catalogue of Microorganisms (GCM) 10K type strain sequencing project: providing services to taxonomists for standard genome sequencing and annotation.</title>
        <authorList>
            <consortium name="The Broad Institute Genomics Platform"/>
            <consortium name="The Broad Institute Genome Sequencing Center for Infectious Disease"/>
            <person name="Wu L."/>
            <person name="Ma J."/>
        </authorList>
    </citation>
    <scope>NUCLEOTIDE SEQUENCE [LARGE SCALE GENOMIC DNA]</scope>
    <source>
        <strain evidence="2 3">JCM 14307</strain>
    </source>
</reference>
<dbReference type="Gene3D" id="3.30.720.120">
    <property type="match status" value="1"/>
</dbReference>
<proteinExistence type="predicted"/>
<evidence type="ECO:0000313" key="3">
    <source>
        <dbReference type="Proteomes" id="UP001500280"/>
    </source>
</evidence>
<dbReference type="PANTHER" id="PTHR34109">
    <property type="entry name" value="BNAUNNG04460D PROTEIN-RELATED"/>
    <property type="match status" value="1"/>
</dbReference>
<organism evidence="2 3">
    <name type="scientific">Kribbella yunnanensis</name>
    <dbReference type="NCBI Taxonomy" id="190194"/>
    <lineage>
        <taxon>Bacteria</taxon>
        <taxon>Bacillati</taxon>
        <taxon>Actinomycetota</taxon>
        <taxon>Actinomycetes</taxon>
        <taxon>Propionibacteriales</taxon>
        <taxon>Kribbellaceae</taxon>
        <taxon>Kribbella</taxon>
    </lineage>
</organism>
<comment type="caution">
    <text evidence="2">The sequence shown here is derived from an EMBL/GenBank/DDBJ whole genome shotgun (WGS) entry which is preliminary data.</text>
</comment>
<dbReference type="InterPro" id="IPR037523">
    <property type="entry name" value="VOC_core"/>
</dbReference>
<accession>A0ABN2GYK3</accession>